<dbReference type="STRING" id="1387277.SAMN06295998_11916"/>
<dbReference type="SUPFAM" id="SSF53955">
    <property type="entry name" value="Lysozyme-like"/>
    <property type="match status" value="1"/>
</dbReference>
<dbReference type="OrthoDB" id="9815002at2"/>
<dbReference type="Gene3D" id="1.10.530.10">
    <property type="match status" value="1"/>
</dbReference>
<dbReference type="PANTHER" id="PTHR37423:SF2">
    <property type="entry name" value="MEMBRANE-BOUND LYTIC MUREIN TRANSGLYCOSYLASE C"/>
    <property type="match status" value="1"/>
</dbReference>
<proteinExistence type="inferred from homology"/>
<dbReference type="InterPro" id="IPR023346">
    <property type="entry name" value="Lysozyme-like_dom_sf"/>
</dbReference>
<name>A0A1W2DX07_9RHOB</name>
<dbReference type="PANTHER" id="PTHR37423">
    <property type="entry name" value="SOLUBLE LYTIC MUREIN TRANSGLYCOSYLASE-RELATED"/>
    <property type="match status" value="1"/>
</dbReference>
<evidence type="ECO:0000256" key="2">
    <source>
        <dbReference type="ARBA" id="ARBA00009387"/>
    </source>
</evidence>
<dbReference type="RefSeq" id="WP_143514641.1">
    <property type="nucleotide sequence ID" value="NZ_FWYD01000019.1"/>
</dbReference>
<reference evidence="4 5" key="1">
    <citation type="submission" date="2017-04" db="EMBL/GenBank/DDBJ databases">
        <authorList>
            <person name="Afonso C.L."/>
            <person name="Miller P.J."/>
            <person name="Scott M.A."/>
            <person name="Spackman E."/>
            <person name="Goraichik I."/>
            <person name="Dimitrov K.M."/>
            <person name="Suarez D.L."/>
            <person name="Swayne D.E."/>
        </authorList>
    </citation>
    <scope>NUCLEOTIDE SEQUENCE [LARGE SCALE GENOMIC DNA]</scope>
    <source>
        <strain evidence="4 5">CGMCC 1.12644</strain>
    </source>
</reference>
<sequence length="387" mass="41658">MMRNALIVVCSALALQTQAQGVPVMDTRAVQLEASKLTSRVEDIALQENKLVGRDRIRQYEEQQLQTIDEILAAFEGVSSYDGTFMVGDSTNGAAPLEDVYGPVANPAGRHLFGDARETIEQIIIRGAADTYHLAGVGAAGLSRVQWRCLLQALIKQESAFQIGARSPAAAFGLTQIIPSTAQYLGVYPGYYEDPYLQVTGGARYLAEQLQNFGGNIIHALAAYNAGPGAVTKYGGVPPYAETQGYVARIPRFYNEYLAKVGGADALGTIDPAYYALAEYSYVGNSSIYYGQYQIATAREALLRIRALITQISGTSDPKDAYDLNTMMKAEATLIGSALLKLRAARTIPLSADQQARMAEQRLAEAFMADMTPARISIPSTTIPSGG</sequence>
<gene>
    <name evidence="4" type="ORF">SAMN06295998_11916</name>
</gene>
<feature type="domain" description="Transglycosylase SLT" evidence="3">
    <location>
        <begin position="148"/>
        <end position="235"/>
    </location>
</feature>
<dbReference type="InterPro" id="IPR008258">
    <property type="entry name" value="Transglycosylase_SLT_dom_1"/>
</dbReference>
<dbReference type="SUPFAM" id="SSF101082">
    <property type="entry name" value="Typo IV secretion system protein TraC"/>
    <property type="match status" value="1"/>
</dbReference>
<dbReference type="EMBL" id="FWYD01000019">
    <property type="protein sequence ID" value="SMD02050.1"/>
    <property type="molecule type" value="Genomic_DNA"/>
</dbReference>
<dbReference type="Pfam" id="PF01464">
    <property type="entry name" value="SLT"/>
    <property type="match status" value="1"/>
</dbReference>
<accession>A0A1W2DX07</accession>
<dbReference type="CDD" id="cd00254">
    <property type="entry name" value="LT-like"/>
    <property type="match status" value="1"/>
</dbReference>
<evidence type="ECO:0000259" key="3">
    <source>
        <dbReference type="Pfam" id="PF01464"/>
    </source>
</evidence>
<protein>
    <submittedName>
        <fullName evidence="4">Type IV secretion system protein</fullName>
    </submittedName>
</protein>
<comment type="similarity">
    <text evidence="1">Belongs to the transglycosylase Slt family.</text>
</comment>
<keyword evidence="5" id="KW-1185">Reference proteome</keyword>
<dbReference type="AlphaFoldDB" id="A0A1W2DX07"/>
<comment type="similarity">
    <text evidence="2">Belongs to the virb1 family.</text>
</comment>
<evidence type="ECO:0000313" key="4">
    <source>
        <dbReference type="EMBL" id="SMD02050.1"/>
    </source>
</evidence>
<evidence type="ECO:0000256" key="1">
    <source>
        <dbReference type="ARBA" id="ARBA00007734"/>
    </source>
</evidence>
<evidence type="ECO:0000313" key="5">
    <source>
        <dbReference type="Proteomes" id="UP000192330"/>
    </source>
</evidence>
<organism evidence="4 5">
    <name type="scientific">Primorskyibacter flagellatus</name>
    <dbReference type="NCBI Taxonomy" id="1387277"/>
    <lineage>
        <taxon>Bacteria</taxon>
        <taxon>Pseudomonadati</taxon>
        <taxon>Pseudomonadota</taxon>
        <taxon>Alphaproteobacteria</taxon>
        <taxon>Rhodobacterales</taxon>
        <taxon>Roseobacteraceae</taxon>
        <taxon>Primorskyibacter</taxon>
    </lineage>
</organism>
<dbReference type="Proteomes" id="UP000192330">
    <property type="component" value="Unassembled WGS sequence"/>
</dbReference>